<evidence type="ECO:0000313" key="9">
    <source>
        <dbReference type="Proteomes" id="UP001053296"/>
    </source>
</evidence>
<accession>A0ABM7P8Q1</accession>
<name>A0ABM7P8Q1_9BACT</name>
<dbReference type="InterPro" id="IPR050638">
    <property type="entry name" value="AA-Vitamin_Transporters"/>
</dbReference>
<keyword evidence="3 6" id="KW-0812">Transmembrane</keyword>
<keyword evidence="5 6" id="KW-0472">Membrane</keyword>
<feature type="transmembrane region" description="Helical" evidence="6">
    <location>
        <begin position="196"/>
        <end position="214"/>
    </location>
</feature>
<keyword evidence="9" id="KW-1185">Reference proteome</keyword>
<gene>
    <name evidence="8" type="ORF">PSDVSF_26230</name>
</gene>
<keyword evidence="4 6" id="KW-1133">Transmembrane helix</keyword>
<dbReference type="Proteomes" id="UP001053296">
    <property type="component" value="Chromosome"/>
</dbReference>
<feature type="transmembrane region" description="Helical" evidence="6">
    <location>
        <begin position="45"/>
        <end position="66"/>
    </location>
</feature>
<evidence type="ECO:0000256" key="2">
    <source>
        <dbReference type="ARBA" id="ARBA00007362"/>
    </source>
</evidence>
<comment type="subcellular location">
    <subcellularLocation>
        <location evidence="1">Membrane</location>
        <topology evidence="1">Multi-pass membrane protein</topology>
    </subcellularLocation>
</comment>
<reference evidence="8" key="1">
    <citation type="journal article" date="2022" name="Arch. Microbiol.">
        <title>Pseudodesulfovibrio sediminis sp. nov., a mesophilic and neutrophilic sulfate-reducing bacterium isolated from sediment of a brackish lake.</title>
        <authorList>
            <person name="Takahashi A."/>
            <person name="Kojima H."/>
            <person name="Watanabe M."/>
            <person name="Fukui M."/>
        </authorList>
    </citation>
    <scope>NUCLEOTIDE SEQUENCE</scope>
    <source>
        <strain evidence="8">SF6</strain>
    </source>
</reference>
<dbReference type="SUPFAM" id="SSF103481">
    <property type="entry name" value="Multidrug resistance efflux transporter EmrE"/>
    <property type="match status" value="2"/>
</dbReference>
<evidence type="ECO:0000256" key="4">
    <source>
        <dbReference type="ARBA" id="ARBA00022989"/>
    </source>
</evidence>
<feature type="transmembrane region" description="Helical" evidence="6">
    <location>
        <begin position="78"/>
        <end position="97"/>
    </location>
</feature>
<dbReference type="RefSeq" id="WP_229591354.1">
    <property type="nucleotide sequence ID" value="NZ_AP024485.1"/>
</dbReference>
<dbReference type="InterPro" id="IPR000620">
    <property type="entry name" value="EamA_dom"/>
</dbReference>
<dbReference type="InterPro" id="IPR037185">
    <property type="entry name" value="EmrE-like"/>
</dbReference>
<feature type="transmembrane region" description="Helical" evidence="6">
    <location>
        <begin position="259"/>
        <end position="278"/>
    </location>
</feature>
<sequence length="303" mass="32054">MEENTTVALKNPAWRFEAWIAPLCLAGAVLLWGTSFMATKAALSGFAPMAAMWLRMALASLVVLCIRNRIPAPRYQKGDWKVLSFLCLMQPCLYFLLEGYAVSLTTSSQAGMLSALVPLLVAVGAWIVLKEPMSFMGMTGLAVSIGGVVWLSLGGSPDVSAPNPALGNLLEVGALTCAAIYMVVMKRLSVRYSTWWLTGMQCVAGAIFFLPGIFLSGIGPVDAIPLSAWLAIGYLGLFVTLGAFGLYNMAMTYMSAGRAAIAINLVSPVALFAGWLMLGETMSPAQLGACGVVGLGVYMGRKG</sequence>
<dbReference type="Pfam" id="PF00892">
    <property type="entry name" value="EamA"/>
    <property type="match status" value="2"/>
</dbReference>
<evidence type="ECO:0000259" key="7">
    <source>
        <dbReference type="Pfam" id="PF00892"/>
    </source>
</evidence>
<dbReference type="EMBL" id="AP024485">
    <property type="protein sequence ID" value="BCS89381.1"/>
    <property type="molecule type" value="Genomic_DNA"/>
</dbReference>
<dbReference type="PANTHER" id="PTHR32322">
    <property type="entry name" value="INNER MEMBRANE TRANSPORTER"/>
    <property type="match status" value="1"/>
</dbReference>
<feature type="transmembrane region" description="Helical" evidence="6">
    <location>
        <begin position="165"/>
        <end position="184"/>
    </location>
</feature>
<evidence type="ECO:0000256" key="3">
    <source>
        <dbReference type="ARBA" id="ARBA00022692"/>
    </source>
</evidence>
<feature type="domain" description="EamA" evidence="7">
    <location>
        <begin position="166"/>
        <end position="299"/>
    </location>
</feature>
<evidence type="ECO:0000256" key="5">
    <source>
        <dbReference type="ARBA" id="ARBA00023136"/>
    </source>
</evidence>
<organism evidence="8 9">
    <name type="scientific">Pseudodesulfovibrio sediminis</name>
    <dbReference type="NCBI Taxonomy" id="2810563"/>
    <lineage>
        <taxon>Bacteria</taxon>
        <taxon>Pseudomonadati</taxon>
        <taxon>Thermodesulfobacteriota</taxon>
        <taxon>Desulfovibrionia</taxon>
        <taxon>Desulfovibrionales</taxon>
        <taxon>Desulfovibrionaceae</taxon>
    </lineage>
</organism>
<feature type="transmembrane region" description="Helical" evidence="6">
    <location>
        <begin position="226"/>
        <end position="247"/>
    </location>
</feature>
<proteinExistence type="inferred from homology"/>
<feature type="transmembrane region" description="Helical" evidence="6">
    <location>
        <begin position="19"/>
        <end position="39"/>
    </location>
</feature>
<feature type="transmembrane region" description="Helical" evidence="6">
    <location>
        <begin position="109"/>
        <end position="128"/>
    </location>
</feature>
<evidence type="ECO:0000313" key="8">
    <source>
        <dbReference type="EMBL" id="BCS89381.1"/>
    </source>
</evidence>
<feature type="domain" description="EamA" evidence="7">
    <location>
        <begin position="22"/>
        <end position="152"/>
    </location>
</feature>
<dbReference type="PANTHER" id="PTHR32322:SF2">
    <property type="entry name" value="EAMA DOMAIN-CONTAINING PROTEIN"/>
    <property type="match status" value="1"/>
</dbReference>
<feature type="transmembrane region" description="Helical" evidence="6">
    <location>
        <begin position="135"/>
        <end position="153"/>
    </location>
</feature>
<evidence type="ECO:0000256" key="1">
    <source>
        <dbReference type="ARBA" id="ARBA00004141"/>
    </source>
</evidence>
<protein>
    <submittedName>
        <fullName evidence="8">Membrane protein</fullName>
    </submittedName>
</protein>
<evidence type="ECO:0000256" key="6">
    <source>
        <dbReference type="SAM" id="Phobius"/>
    </source>
</evidence>
<comment type="similarity">
    <text evidence="2">Belongs to the EamA transporter family.</text>
</comment>